<accession>A0ACA9PT97</accession>
<dbReference type="EMBL" id="CAJVQC010022173">
    <property type="protein sequence ID" value="CAG8716809.1"/>
    <property type="molecule type" value="Genomic_DNA"/>
</dbReference>
<comment type="caution">
    <text evidence="1">The sequence shown here is derived from an EMBL/GenBank/DDBJ whole genome shotgun (WGS) entry which is preliminary data.</text>
</comment>
<evidence type="ECO:0000313" key="2">
    <source>
        <dbReference type="Proteomes" id="UP000789920"/>
    </source>
</evidence>
<name>A0ACA9PT97_9GLOM</name>
<sequence length="45" mass="5137">QIKGTKFYVLFMQAYSAWSAINYLSSDIEKTKTLDKLTKHIAVPS</sequence>
<protein>
    <submittedName>
        <fullName evidence="1">15950_t:CDS:1</fullName>
    </submittedName>
</protein>
<organism evidence="1 2">
    <name type="scientific">Racocetra persica</name>
    <dbReference type="NCBI Taxonomy" id="160502"/>
    <lineage>
        <taxon>Eukaryota</taxon>
        <taxon>Fungi</taxon>
        <taxon>Fungi incertae sedis</taxon>
        <taxon>Mucoromycota</taxon>
        <taxon>Glomeromycotina</taxon>
        <taxon>Glomeromycetes</taxon>
        <taxon>Diversisporales</taxon>
        <taxon>Gigasporaceae</taxon>
        <taxon>Racocetra</taxon>
    </lineage>
</organism>
<dbReference type="Proteomes" id="UP000789920">
    <property type="component" value="Unassembled WGS sequence"/>
</dbReference>
<gene>
    <name evidence="1" type="ORF">RPERSI_LOCUS10958</name>
</gene>
<reference evidence="1" key="1">
    <citation type="submission" date="2021-06" db="EMBL/GenBank/DDBJ databases">
        <authorList>
            <person name="Kallberg Y."/>
            <person name="Tangrot J."/>
            <person name="Rosling A."/>
        </authorList>
    </citation>
    <scope>NUCLEOTIDE SEQUENCE</scope>
    <source>
        <strain evidence="1">MA461A</strain>
    </source>
</reference>
<feature type="non-terminal residue" evidence="1">
    <location>
        <position position="1"/>
    </location>
</feature>
<keyword evidence="2" id="KW-1185">Reference proteome</keyword>
<evidence type="ECO:0000313" key="1">
    <source>
        <dbReference type="EMBL" id="CAG8716809.1"/>
    </source>
</evidence>
<proteinExistence type="predicted"/>